<comment type="caution">
    <text evidence="2">The sequence shown here is derived from an EMBL/GenBank/DDBJ whole genome shotgun (WGS) entry which is preliminary data.</text>
</comment>
<dbReference type="RefSeq" id="WP_071311463.1">
    <property type="nucleotide sequence ID" value="NZ_MLQQ01000001.1"/>
</dbReference>
<dbReference type="Pfam" id="PF19744">
    <property type="entry name" value="DUF6232"/>
    <property type="match status" value="1"/>
</dbReference>
<sequence>MSEISYYESVDSKITVTDQYIRVFGIIYNLEDLKSGQGVLIKPDQTVNIAIAIVGIVCILLGKIRAGQLTEVFTDISLFFSASNYFDLTGLVLILMALLITLPQTEQYAIRLTHLNGNQVDIILREKKYYQEIREIDRAIKQAIRYAEYKRKIS</sequence>
<dbReference type="OrthoDB" id="2968855at2"/>
<keyword evidence="1" id="KW-0472">Membrane</keyword>
<protein>
    <submittedName>
        <fullName evidence="2">Uncharacterized protein</fullName>
    </submittedName>
</protein>
<evidence type="ECO:0000313" key="3">
    <source>
        <dbReference type="Proteomes" id="UP000180098"/>
    </source>
</evidence>
<accession>A0A1S2LSP8</accession>
<evidence type="ECO:0000313" key="2">
    <source>
        <dbReference type="EMBL" id="OIJ15538.1"/>
    </source>
</evidence>
<organism evidence="2 3">
    <name type="scientific">Anaerobacillus arseniciselenatis</name>
    <dbReference type="NCBI Taxonomy" id="85682"/>
    <lineage>
        <taxon>Bacteria</taxon>
        <taxon>Bacillati</taxon>
        <taxon>Bacillota</taxon>
        <taxon>Bacilli</taxon>
        <taxon>Bacillales</taxon>
        <taxon>Bacillaceae</taxon>
        <taxon>Anaerobacillus</taxon>
    </lineage>
</organism>
<proteinExistence type="predicted"/>
<keyword evidence="3" id="KW-1185">Reference proteome</keyword>
<reference evidence="2 3" key="1">
    <citation type="submission" date="2016-10" db="EMBL/GenBank/DDBJ databases">
        <title>Draft genome sequences of four alkaliphilic bacteria belonging to the Anaerobacillus genus.</title>
        <authorList>
            <person name="Bassil N.M."/>
            <person name="Lloyd J.R."/>
        </authorList>
    </citation>
    <scope>NUCLEOTIDE SEQUENCE [LARGE SCALE GENOMIC DNA]</scope>
    <source>
        <strain evidence="2 3">DSM 15340</strain>
    </source>
</reference>
<feature type="transmembrane region" description="Helical" evidence="1">
    <location>
        <begin position="84"/>
        <end position="102"/>
    </location>
</feature>
<keyword evidence="1" id="KW-0812">Transmembrane</keyword>
<evidence type="ECO:0000256" key="1">
    <source>
        <dbReference type="SAM" id="Phobius"/>
    </source>
</evidence>
<dbReference type="Proteomes" id="UP000180098">
    <property type="component" value="Unassembled WGS sequence"/>
</dbReference>
<name>A0A1S2LSP8_9BACI</name>
<dbReference type="InterPro" id="IPR045629">
    <property type="entry name" value="DUF6232"/>
</dbReference>
<dbReference type="AlphaFoldDB" id="A0A1S2LSP8"/>
<feature type="transmembrane region" description="Helical" evidence="1">
    <location>
        <begin position="47"/>
        <end position="64"/>
    </location>
</feature>
<keyword evidence="1" id="KW-1133">Transmembrane helix</keyword>
<dbReference type="EMBL" id="MLQQ01000001">
    <property type="protein sequence ID" value="OIJ15538.1"/>
    <property type="molecule type" value="Genomic_DNA"/>
</dbReference>
<gene>
    <name evidence="2" type="ORF">BKP35_00660</name>
</gene>